<evidence type="ECO:0000313" key="2">
    <source>
        <dbReference type="EMBL" id="KAK2642973.1"/>
    </source>
</evidence>
<dbReference type="InterPro" id="IPR012337">
    <property type="entry name" value="RNaseH-like_sf"/>
</dbReference>
<sequence>MDSWTGLCPTPNQAKAWSSLFCAVVWIIWEARNHLVFDGKQPRIEKMADEVKFRVAWWFKHLGKGYLDSVDALLCNVKQLCLEPKVSKKSKIADWISPSNDSLKFNVDGSSRGKPGHAGIGGILRDSKGKKVLCLFSFYMGFLYSNTAELCAIRRAVELCIQTWLCEVGSFW</sequence>
<dbReference type="PANTHER" id="PTHR47074:SF73">
    <property type="entry name" value="OS04G0448401 PROTEIN"/>
    <property type="match status" value="1"/>
</dbReference>
<dbReference type="Pfam" id="PF13456">
    <property type="entry name" value="RVT_3"/>
    <property type="match status" value="1"/>
</dbReference>
<keyword evidence="3" id="KW-1185">Reference proteome</keyword>
<dbReference type="Gene3D" id="3.30.420.10">
    <property type="entry name" value="Ribonuclease H-like superfamily/Ribonuclease H"/>
    <property type="match status" value="1"/>
</dbReference>
<dbReference type="CDD" id="cd06222">
    <property type="entry name" value="RNase_H_like"/>
    <property type="match status" value="1"/>
</dbReference>
<dbReference type="Proteomes" id="UP001280121">
    <property type="component" value="Unassembled WGS sequence"/>
</dbReference>
<dbReference type="InterPro" id="IPR036397">
    <property type="entry name" value="RNaseH_sf"/>
</dbReference>
<dbReference type="InterPro" id="IPR052929">
    <property type="entry name" value="RNase_H-like_EbsB-rel"/>
</dbReference>
<dbReference type="GO" id="GO:0003676">
    <property type="term" value="F:nucleic acid binding"/>
    <property type="evidence" value="ECO:0007669"/>
    <property type="project" value="InterPro"/>
</dbReference>
<organism evidence="2 3">
    <name type="scientific">Dipteronia dyeriana</name>
    <dbReference type="NCBI Taxonomy" id="168575"/>
    <lineage>
        <taxon>Eukaryota</taxon>
        <taxon>Viridiplantae</taxon>
        <taxon>Streptophyta</taxon>
        <taxon>Embryophyta</taxon>
        <taxon>Tracheophyta</taxon>
        <taxon>Spermatophyta</taxon>
        <taxon>Magnoliopsida</taxon>
        <taxon>eudicotyledons</taxon>
        <taxon>Gunneridae</taxon>
        <taxon>Pentapetalae</taxon>
        <taxon>rosids</taxon>
        <taxon>malvids</taxon>
        <taxon>Sapindales</taxon>
        <taxon>Sapindaceae</taxon>
        <taxon>Hippocastanoideae</taxon>
        <taxon>Acereae</taxon>
        <taxon>Dipteronia</taxon>
    </lineage>
</organism>
<dbReference type="PROSITE" id="PS50879">
    <property type="entry name" value="RNASE_H_1"/>
    <property type="match status" value="1"/>
</dbReference>
<proteinExistence type="predicted"/>
<dbReference type="SUPFAM" id="SSF53098">
    <property type="entry name" value="Ribonuclease H-like"/>
    <property type="match status" value="1"/>
</dbReference>
<comment type="caution">
    <text evidence="2">The sequence shown here is derived from an EMBL/GenBank/DDBJ whole genome shotgun (WGS) entry which is preliminary data.</text>
</comment>
<reference evidence="2" key="1">
    <citation type="journal article" date="2023" name="Plant J.">
        <title>Genome sequences and population genomics provide insights into the demographic history, inbreeding, and mutation load of two 'living fossil' tree species of Dipteronia.</title>
        <authorList>
            <person name="Feng Y."/>
            <person name="Comes H.P."/>
            <person name="Chen J."/>
            <person name="Zhu S."/>
            <person name="Lu R."/>
            <person name="Zhang X."/>
            <person name="Li P."/>
            <person name="Qiu J."/>
            <person name="Olsen K.M."/>
            <person name="Qiu Y."/>
        </authorList>
    </citation>
    <scope>NUCLEOTIDE SEQUENCE</scope>
    <source>
        <strain evidence="2">KIB01</strain>
    </source>
</reference>
<dbReference type="InterPro" id="IPR044730">
    <property type="entry name" value="RNase_H-like_dom_plant"/>
</dbReference>
<evidence type="ECO:0000259" key="1">
    <source>
        <dbReference type="PROSITE" id="PS50879"/>
    </source>
</evidence>
<gene>
    <name evidence="2" type="ORF">Ddye_024736</name>
</gene>
<accession>A0AAD9TW12</accession>
<evidence type="ECO:0000313" key="3">
    <source>
        <dbReference type="Proteomes" id="UP001280121"/>
    </source>
</evidence>
<dbReference type="PANTHER" id="PTHR47074">
    <property type="entry name" value="BNAC02G40300D PROTEIN"/>
    <property type="match status" value="1"/>
</dbReference>
<name>A0AAD9TW12_9ROSI</name>
<protein>
    <recommendedName>
        <fullName evidence="1">RNase H type-1 domain-containing protein</fullName>
    </recommendedName>
</protein>
<dbReference type="GO" id="GO:0004523">
    <property type="term" value="F:RNA-DNA hybrid ribonuclease activity"/>
    <property type="evidence" value="ECO:0007669"/>
    <property type="project" value="InterPro"/>
</dbReference>
<feature type="domain" description="RNase H type-1" evidence="1">
    <location>
        <begin position="99"/>
        <end position="172"/>
    </location>
</feature>
<dbReference type="EMBL" id="JANJYI010000007">
    <property type="protein sequence ID" value="KAK2642973.1"/>
    <property type="molecule type" value="Genomic_DNA"/>
</dbReference>
<dbReference type="AlphaFoldDB" id="A0AAD9TW12"/>
<dbReference type="InterPro" id="IPR002156">
    <property type="entry name" value="RNaseH_domain"/>
</dbReference>